<dbReference type="EMBL" id="BJNY01000002">
    <property type="protein sequence ID" value="GED05152.1"/>
    <property type="molecule type" value="Genomic_DNA"/>
</dbReference>
<organism evidence="1 2">
    <name type="scientific">Glutamicibacter uratoxydans</name>
    <name type="common">Arthrobacter uratoxydans</name>
    <dbReference type="NCBI Taxonomy" id="43667"/>
    <lineage>
        <taxon>Bacteria</taxon>
        <taxon>Bacillati</taxon>
        <taxon>Actinomycetota</taxon>
        <taxon>Actinomycetes</taxon>
        <taxon>Micrococcales</taxon>
        <taxon>Micrococcaceae</taxon>
        <taxon>Glutamicibacter</taxon>
    </lineage>
</organism>
<evidence type="ECO:0000313" key="1">
    <source>
        <dbReference type="EMBL" id="GED05152.1"/>
    </source>
</evidence>
<sequence length="58" mass="6399">MGSEAKPRTLNICEAAGTQRYRSKAIADKAAVRRSKQLKREMAAYSCASCGGWHLKEI</sequence>
<accession>A0A4Y4DIS1</accession>
<evidence type="ECO:0000313" key="2">
    <source>
        <dbReference type="Proteomes" id="UP000316612"/>
    </source>
</evidence>
<gene>
    <name evidence="1" type="ORF">AUR04nite_06840</name>
</gene>
<proteinExistence type="predicted"/>
<dbReference type="Proteomes" id="UP000316612">
    <property type="component" value="Unassembled WGS sequence"/>
</dbReference>
<dbReference type="RefSeq" id="WP_170184070.1">
    <property type="nucleotide sequence ID" value="NZ_BAAAJL010000003.1"/>
</dbReference>
<name>A0A4Y4DIS1_GLUUR</name>
<keyword evidence="2" id="KW-1185">Reference proteome</keyword>
<protein>
    <submittedName>
        <fullName evidence="1">Uncharacterized protein</fullName>
    </submittedName>
</protein>
<comment type="caution">
    <text evidence="1">The sequence shown here is derived from an EMBL/GenBank/DDBJ whole genome shotgun (WGS) entry which is preliminary data.</text>
</comment>
<reference evidence="1 2" key="1">
    <citation type="submission" date="2019-06" db="EMBL/GenBank/DDBJ databases">
        <title>Whole genome shotgun sequence of Glutamicibacter uratoxydans NBRC 15515.</title>
        <authorList>
            <person name="Hosoyama A."/>
            <person name="Uohara A."/>
            <person name="Ohji S."/>
            <person name="Ichikawa N."/>
        </authorList>
    </citation>
    <scope>NUCLEOTIDE SEQUENCE [LARGE SCALE GENOMIC DNA]</scope>
    <source>
        <strain evidence="1 2">NBRC 15515</strain>
    </source>
</reference>
<dbReference type="AlphaFoldDB" id="A0A4Y4DIS1"/>